<feature type="compositionally biased region" description="Gly residues" evidence="1">
    <location>
        <begin position="17"/>
        <end position="26"/>
    </location>
</feature>
<feature type="compositionally biased region" description="Basic and acidic residues" evidence="1">
    <location>
        <begin position="1"/>
        <end position="13"/>
    </location>
</feature>
<feature type="compositionally biased region" description="Basic residues" evidence="1">
    <location>
        <begin position="1037"/>
        <end position="1049"/>
    </location>
</feature>
<feature type="compositionally biased region" description="Pro residues" evidence="1">
    <location>
        <begin position="646"/>
        <end position="662"/>
    </location>
</feature>
<feature type="compositionally biased region" description="Acidic residues" evidence="1">
    <location>
        <begin position="961"/>
        <end position="1002"/>
    </location>
</feature>
<dbReference type="InterPro" id="IPR012337">
    <property type="entry name" value="RNaseH-like_sf"/>
</dbReference>
<feature type="region of interest" description="Disordered" evidence="1">
    <location>
        <begin position="898"/>
        <end position="944"/>
    </location>
</feature>
<evidence type="ECO:0000313" key="2">
    <source>
        <dbReference type="EMBL" id="GBG65531.1"/>
    </source>
</evidence>
<dbReference type="Proteomes" id="UP000265515">
    <property type="component" value="Unassembled WGS sequence"/>
</dbReference>
<feature type="compositionally biased region" description="Basic and acidic residues" evidence="1">
    <location>
        <begin position="604"/>
        <end position="613"/>
    </location>
</feature>
<organism evidence="2 3">
    <name type="scientific">Chara braunii</name>
    <name type="common">Braun's stonewort</name>
    <dbReference type="NCBI Taxonomy" id="69332"/>
    <lineage>
        <taxon>Eukaryota</taxon>
        <taxon>Viridiplantae</taxon>
        <taxon>Streptophyta</taxon>
        <taxon>Charophyceae</taxon>
        <taxon>Charales</taxon>
        <taxon>Characeae</taxon>
        <taxon>Chara</taxon>
    </lineage>
</organism>
<reference evidence="2 3" key="1">
    <citation type="journal article" date="2018" name="Cell">
        <title>The Chara Genome: Secondary Complexity and Implications for Plant Terrestrialization.</title>
        <authorList>
            <person name="Nishiyama T."/>
            <person name="Sakayama H."/>
            <person name="Vries J.D."/>
            <person name="Buschmann H."/>
            <person name="Saint-Marcoux D."/>
            <person name="Ullrich K.K."/>
            <person name="Haas F.B."/>
            <person name="Vanderstraeten L."/>
            <person name="Becker D."/>
            <person name="Lang D."/>
            <person name="Vosolsobe S."/>
            <person name="Rombauts S."/>
            <person name="Wilhelmsson P.K.I."/>
            <person name="Janitza P."/>
            <person name="Kern R."/>
            <person name="Heyl A."/>
            <person name="Rumpler F."/>
            <person name="Villalobos L.I.A.C."/>
            <person name="Clay J.M."/>
            <person name="Skokan R."/>
            <person name="Toyoda A."/>
            <person name="Suzuki Y."/>
            <person name="Kagoshima H."/>
            <person name="Schijlen E."/>
            <person name="Tajeshwar N."/>
            <person name="Catarino B."/>
            <person name="Hetherington A.J."/>
            <person name="Saltykova A."/>
            <person name="Bonnot C."/>
            <person name="Breuninger H."/>
            <person name="Symeonidi A."/>
            <person name="Radhakrishnan G.V."/>
            <person name="Van Nieuwerburgh F."/>
            <person name="Deforce D."/>
            <person name="Chang C."/>
            <person name="Karol K.G."/>
            <person name="Hedrich R."/>
            <person name="Ulvskov P."/>
            <person name="Glockner G."/>
            <person name="Delwiche C.F."/>
            <person name="Petrasek J."/>
            <person name="Van de Peer Y."/>
            <person name="Friml J."/>
            <person name="Beilby M."/>
            <person name="Dolan L."/>
            <person name="Kohara Y."/>
            <person name="Sugano S."/>
            <person name="Fujiyama A."/>
            <person name="Delaux P.-M."/>
            <person name="Quint M."/>
            <person name="TheiBen G."/>
            <person name="Hagemann M."/>
            <person name="Harholt J."/>
            <person name="Dunand C."/>
            <person name="Zachgo S."/>
            <person name="Langdale J."/>
            <person name="Maumus F."/>
            <person name="Straeten D.V.D."/>
            <person name="Gould S.B."/>
            <person name="Rensing S.A."/>
        </authorList>
    </citation>
    <scope>NUCLEOTIDE SEQUENCE [LARGE SCALE GENOMIC DNA]</scope>
    <source>
        <strain evidence="2 3">S276</strain>
    </source>
</reference>
<feature type="region of interest" description="Disordered" evidence="1">
    <location>
        <begin position="556"/>
        <end position="682"/>
    </location>
</feature>
<evidence type="ECO:0008006" key="4">
    <source>
        <dbReference type="Google" id="ProtNLM"/>
    </source>
</evidence>
<sequence>MERVARYAAERGLDVPGTGGVRGGEAGRQPVEGASGGVRGNGEGGDTEEGAIDIDRKARVPGEQGVPGHEDVPEVYPGTGERMEDFLRRAAKGPAVETHREELAEELEEVRQPFWITGATLLSDGRRSRDRRPIVNFLAAGSRGVVVYTTIDREGEPDDAVHVLRRWVTIFHEFSFGRPQRVNAICTDSASASNGSLGGTRWPPYSTSCSPVMELLRRMDRGGQYMSLMIEWTQDLVRRVTDACAPLGRVFADRIIKRVQARTQHMLEPAHCAGFLLNPCRRHVEYFSCEVRDYPRWLVRQAKRYILTQTGFEEDGMEYIIACRQFEDFHMQQGTFGDWGGGEGRARGRACSGDRETIECASWWSQYGSGAPELQRCGLRVMHMWPCASPAERNWVVHEGIHTKKRNQLAFEKVVQLVEITANVWLLEYRRAGCGYVLPWQLDEGMLDCQAGLELEPVHTDTRRGITAEEIARQVALITRDPIGVSAPPAAEALDEGMLDCQAGLELEPVHTDTRRGITAEEIARQVALITRDPIGVSAPPAAEAVFGRRASIFRPYPREDDSDEEPVPEAADHPALRIPREIDETHEDPEEETRAHTARRAANRAERERMGGEEELWGPFGEVASTAGTRARAMSPAPMRRESSVPPPSAPSPAPPSPVAPYEPTTAAEDTEELASSLPQRGLLHRGGVVRQLRLRSPSPGVLQEERGPSAAAVEGEMAVEGGLADTTIAGVVDQIAVAAAASLLEELATSVLAEEAPAPGGADAVEGQAGAAEGAAGAAEGAARGAVGGAATLDGLVAAAAGAARGADAVEGVVPGAVEEEIGAQAEVSRGGGDERLTQQFLTEQYDPVMAGMTPGVARGLGISDSQMGSHLDLDIGVSGDSLEHALRAATRAVLEQTPRKRGVPPHPRPVPAQGGDALGKTSGVEGLGMPRGSRREQTVAEASAKAVVLRKAGTPVTIEEDDPETDVAVREEDEDYEGEEEGEEESEGGSDGDYDDAEYEPPPPPPTRAARRHAAQTSSSARGRRSSTSGTRGGTRRQSGKGKKRR</sequence>
<comment type="caution">
    <text evidence="2">The sequence shown here is derived from an EMBL/GenBank/DDBJ whole genome shotgun (WGS) entry which is preliminary data.</text>
</comment>
<dbReference type="EMBL" id="BFEA01000062">
    <property type="protein sequence ID" value="GBG65531.1"/>
    <property type="molecule type" value="Genomic_DNA"/>
</dbReference>
<proteinExistence type="predicted"/>
<dbReference type="AlphaFoldDB" id="A0A388K674"/>
<feature type="compositionally biased region" description="Low complexity" evidence="1">
    <location>
        <begin position="1018"/>
        <end position="1033"/>
    </location>
</feature>
<evidence type="ECO:0000256" key="1">
    <source>
        <dbReference type="SAM" id="MobiDB-lite"/>
    </source>
</evidence>
<name>A0A388K674_CHABU</name>
<keyword evidence="3" id="KW-1185">Reference proteome</keyword>
<dbReference type="SUPFAM" id="SSF53098">
    <property type="entry name" value="Ribonuclease H-like"/>
    <property type="match status" value="1"/>
</dbReference>
<feature type="region of interest" description="Disordered" evidence="1">
    <location>
        <begin position="1"/>
        <end position="51"/>
    </location>
</feature>
<accession>A0A388K674</accession>
<protein>
    <recommendedName>
        <fullName evidence="4">DUF659 domain-containing protein</fullName>
    </recommendedName>
</protein>
<feature type="compositionally biased region" description="Gly residues" evidence="1">
    <location>
        <begin position="34"/>
        <end position="44"/>
    </location>
</feature>
<gene>
    <name evidence="2" type="ORF">CBR_g51125</name>
</gene>
<feature type="compositionally biased region" description="Basic and acidic residues" evidence="1">
    <location>
        <begin position="571"/>
        <end position="584"/>
    </location>
</feature>
<dbReference type="Gramene" id="GBG65531">
    <property type="protein sequence ID" value="GBG65531"/>
    <property type="gene ID" value="CBR_g51125"/>
</dbReference>
<evidence type="ECO:0000313" key="3">
    <source>
        <dbReference type="Proteomes" id="UP000265515"/>
    </source>
</evidence>
<feature type="region of interest" description="Disordered" evidence="1">
    <location>
        <begin position="956"/>
        <end position="1049"/>
    </location>
</feature>